<dbReference type="InterPro" id="IPR027840">
    <property type="entry name" value="DUF4493"/>
</dbReference>
<evidence type="ECO:0000313" key="1">
    <source>
        <dbReference type="EMBL" id="SHF49009.1"/>
    </source>
</evidence>
<dbReference type="InterPro" id="IPR038653">
    <property type="entry name" value="Put_CMD_sf"/>
</dbReference>
<evidence type="ECO:0008006" key="3">
    <source>
        <dbReference type="Google" id="ProtNLM"/>
    </source>
</evidence>
<organism evidence="1 2">
    <name type="scientific">Bacteroides faecichinchillae</name>
    <dbReference type="NCBI Taxonomy" id="871325"/>
    <lineage>
        <taxon>Bacteria</taxon>
        <taxon>Pseudomonadati</taxon>
        <taxon>Bacteroidota</taxon>
        <taxon>Bacteroidia</taxon>
        <taxon>Bacteroidales</taxon>
        <taxon>Bacteroidaceae</taxon>
        <taxon>Bacteroides</taxon>
    </lineage>
</organism>
<name>A0A1M5C2P1_9BACE</name>
<proteinExistence type="predicted"/>
<dbReference type="Proteomes" id="UP000184436">
    <property type="component" value="Unassembled WGS sequence"/>
</dbReference>
<dbReference type="Pfam" id="PF14900">
    <property type="entry name" value="DUF4493"/>
    <property type="match status" value="1"/>
</dbReference>
<sequence>MFFVISCQREELISESGNLSITLTDGEAALKVRSLPDLSVETAGQFIIKMQNLEKDKVVFDNTLSAFNVSAPHLFMAGQYEVVASYGTNPELALDAPYYTSKTIAFDIESGKTKELTIPCFVGNSLASFKFGNQDKLEKVLRDYYIELVVGDQSVVWHPGDIENPYFKAGSTVELYLKGTWIENNKGYSKNFAVIMPAQKGKNYVYTLNIDTSNMTGVIFDLQIETSVETVTVNETVPQEWLPKPKVEAIGFDDSNTLTYVETADAATAKIAYKAVRPVEDVEFTLNFEDEKLSSLNKTYLLSTLTIDERTSLEAVNIILPTLNMVEGVLDLSAMTANLLAKNEGDVNNLIGVKVKANGRWSEEKTYTIRTLKPEFAVSVYPGNIWTKELTANPLMATDIKTGNIDKIVTDVQYQFSTDGNSWIPLLSDLRKEGLASGTTYYVRALYRDELTSGVTEVRTYEALTIPNASLDDGYDTTNPKSKNPLYTFQGGWIGTRNPLTCHTNGVNAFYVSKSSTLPISDNGSTVAHMMTIGWGAGNSCSFGNKSGSIINNISAGIVCVGEYSASEDSVYGKAAYIRPTSLSFVYKASPYNGDEYQVEAYLENITDGKVVVIGKAFLKSGIAYSSYQTETLSFDYDPTQERLPISHLRIIFKAGTKEDKDHLEDKFTKEGSGSVYSNYYIRGSQFWLDSFELHYDK</sequence>
<protein>
    <recommendedName>
        <fullName evidence="3">DUF4493 domain-containing protein</fullName>
    </recommendedName>
</protein>
<keyword evidence="2" id="KW-1185">Reference proteome</keyword>
<dbReference type="STRING" id="871325.SAMN05444349_12211"/>
<reference evidence="1 2" key="1">
    <citation type="submission" date="2016-11" db="EMBL/GenBank/DDBJ databases">
        <authorList>
            <person name="Jaros S."/>
            <person name="Januszkiewicz K."/>
            <person name="Wedrychowicz H."/>
        </authorList>
    </citation>
    <scope>NUCLEOTIDE SEQUENCE [LARGE SCALE GENOMIC DNA]</scope>
    <source>
        <strain evidence="1 2">DSM 26883</strain>
    </source>
</reference>
<dbReference type="AlphaFoldDB" id="A0A1M5C2P1"/>
<dbReference type="Gene3D" id="2.60.120.890">
    <property type="entry name" value="BT2081, beta-jelly-roll domain"/>
    <property type="match status" value="1"/>
</dbReference>
<evidence type="ECO:0000313" key="2">
    <source>
        <dbReference type="Proteomes" id="UP000184436"/>
    </source>
</evidence>
<gene>
    <name evidence="1" type="ORF">SAMN05444349_12211</name>
</gene>
<accession>A0A1M5C2P1</accession>
<dbReference type="EMBL" id="FQVD01000022">
    <property type="protein sequence ID" value="SHF49009.1"/>
    <property type="molecule type" value="Genomic_DNA"/>
</dbReference>